<name>A0A8H4XAI6_9HYPO</name>
<dbReference type="AlphaFoldDB" id="A0A8H4XAI6"/>
<reference evidence="1" key="1">
    <citation type="journal article" date="2020" name="BMC Genomics">
        <title>Correction to: Identification and distribution of gene clusters required for synthesis of sphingolipid metabolism inhibitors in diverse species of the filamentous fungus Fusarium.</title>
        <authorList>
            <person name="Kim H.S."/>
            <person name="Lohmar J.M."/>
            <person name="Busman M."/>
            <person name="Brown D.W."/>
            <person name="Naumann T.A."/>
            <person name="Divon H.H."/>
            <person name="Lysoe E."/>
            <person name="Uhlig S."/>
            <person name="Proctor R.H."/>
        </authorList>
    </citation>
    <scope>NUCLEOTIDE SEQUENCE</scope>
    <source>
        <strain evidence="1">NRRL 20472</strain>
    </source>
</reference>
<accession>A0A8H4XAI6</accession>
<keyword evidence="2" id="KW-1185">Reference proteome</keyword>
<organism evidence="1 2">
    <name type="scientific">Fusarium sarcochroum</name>
    <dbReference type="NCBI Taxonomy" id="1208366"/>
    <lineage>
        <taxon>Eukaryota</taxon>
        <taxon>Fungi</taxon>
        <taxon>Dikarya</taxon>
        <taxon>Ascomycota</taxon>
        <taxon>Pezizomycotina</taxon>
        <taxon>Sordariomycetes</taxon>
        <taxon>Hypocreomycetidae</taxon>
        <taxon>Hypocreales</taxon>
        <taxon>Nectriaceae</taxon>
        <taxon>Fusarium</taxon>
        <taxon>Fusarium lateritium species complex</taxon>
    </lineage>
</organism>
<proteinExistence type="predicted"/>
<gene>
    <name evidence="1" type="ORF">FSARC_5327</name>
</gene>
<reference evidence="1" key="2">
    <citation type="submission" date="2020-05" db="EMBL/GenBank/DDBJ databases">
        <authorList>
            <person name="Kim H.-S."/>
            <person name="Proctor R.H."/>
            <person name="Brown D.W."/>
        </authorList>
    </citation>
    <scope>NUCLEOTIDE SEQUENCE</scope>
    <source>
        <strain evidence="1">NRRL 20472</strain>
    </source>
</reference>
<protein>
    <submittedName>
        <fullName evidence="1">Uncharacterized protein</fullName>
    </submittedName>
</protein>
<evidence type="ECO:0000313" key="1">
    <source>
        <dbReference type="EMBL" id="KAF4967036.1"/>
    </source>
</evidence>
<dbReference type="EMBL" id="JABEXW010000256">
    <property type="protein sequence ID" value="KAF4967036.1"/>
    <property type="molecule type" value="Genomic_DNA"/>
</dbReference>
<comment type="caution">
    <text evidence="1">The sequence shown here is derived from an EMBL/GenBank/DDBJ whole genome shotgun (WGS) entry which is preliminary data.</text>
</comment>
<dbReference type="Proteomes" id="UP000622797">
    <property type="component" value="Unassembled WGS sequence"/>
</dbReference>
<dbReference type="OrthoDB" id="3596450at2759"/>
<sequence>MVSTITSVSLEISNFNLAVPSPRACFNSVAEASSCNNDSGRRWKHGNPSTYLIDGGMWNACKESRLVIGHNFDWKHWCKERRDNRNHFRFVLKGDEVSVPVTVRFDNNELEDQYFTMLPHHDLFVLQFEDSEAAFGPHVIYGYSCRPHLYSALKHLRIRHLGIEYDPSWGVKIKNGKNHHARDQFLEGISAVMDSFENVYIIDYNLTRRPLDTSRYQEPTNQERATFYANDRRFVEVKCDRDRSSLGYWQCVQEKAGDSVFRTSTDFIMKARAYWKGGRHHLLPRSGEGLKLLGWEMLEHSS</sequence>
<evidence type="ECO:0000313" key="2">
    <source>
        <dbReference type="Proteomes" id="UP000622797"/>
    </source>
</evidence>